<protein>
    <submittedName>
        <fullName evidence="2">Uncharacterized protein</fullName>
    </submittedName>
</protein>
<organism evidence="2 3">
    <name type="scientific">Cryoendolithus antarcticus</name>
    <dbReference type="NCBI Taxonomy" id="1507870"/>
    <lineage>
        <taxon>Eukaryota</taxon>
        <taxon>Fungi</taxon>
        <taxon>Dikarya</taxon>
        <taxon>Ascomycota</taxon>
        <taxon>Pezizomycotina</taxon>
        <taxon>Dothideomycetes</taxon>
        <taxon>Dothideomycetidae</taxon>
        <taxon>Cladosporiales</taxon>
        <taxon>Cladosporiaceae</taxon>
        <taxon>Cryoendolithus</taxon>
    </lineage>
</organism>
<evidence type="ECO:0000313" key="3">
    <source>
        <dbReference type="Proteomes" id="UP000192596"/>
    </source>
</evidence>
<reference evidence="3" key="1">
    <citation type="submission" date="2017-03" db="EMBL/GenBank/DDBJ databases">
        <title>Genomes of endolithic fungi from Antarctica.</title>
        <authorList>
            <person name="Coleine C."/>
            <person name="Masonjones S."/>
            <person name="Stajich J.E."/>
        </authorList>
    </citation>
    <scope>NUCLEOTIDE SEQUENCE [LARGE SCALE GENOMIC DNA]</scope>
    <source>
        <strain evidence="3">CCFEE 5527</strain>
    </source>
</reference>
<feature type="region of interest" description="Disordered" evidence="1">
    <location>
        <begin position="230"/>
        <end position="251"/>
    </location>
</feature>
<accession>A0A1V8SYX6</accession>
<dbReference type="AlphaFoldDB" id="A0A1V8SYX6"/>
<gene>
    <name evidence="2" type="ORF">B0A48_10831</name>
</gene>
<name>A0A1V8SYX6_9PEZI</name>
<keyword evidence="3" id="KW-1185">Reference proteome</keyword>
<evidence type="ECO:0000313" key="2">
    <source>
        <dbReference type="EMBL" id="OQO04221.1"/>
    </source>
</evidence>
<dbReference type="InParanoid" id="A0A1V8SYX6"/>
<proteinExistence type="predicted"/>
<evidence type="ECO:0000256" key="1">
    <source>
        <dbReference type="SAM" id="MobiDB-lite"/>
    </source>
</evidence>
<dbReference type="EMBL" id="NAJO01000022">
    <property type="protein sequence ID" value="OQO04221.1"/>
    <property type="molecule type" value="Genomic_DNA"/>
</dbReference>
<comment type="caution">
    <text evidence="2">The sequence shown here is derived from an EMBL/GenBank/DDBJ whole genome shotgun (WGS) entry which is preliminary data.</text>
</comment>
<feature type="compositionally biased region" description="Low complexity" evidence="1">
    <location>
        <begin position="242"/>
        <end position="251"/>
    </location>
</feature>
<dbReference type="Proteomes" id="UP000192596">
    <property type="component" value="Unassembled WGS sequence"/>
</dbReference>
<sequence>MNPPDDNRGIEVGSLDASGQATVNVGDRYHQAGHTSYLERDSYGNVTNLYQYNNYYYQNAVPTSDYSHPPSTYRPQIAGGFAVSPLHALHYPPPFGPSYPRQLLPPQMSGIYSSTWSDGRSLAMLPPYNGSPRFQPLPTTLTDLDARRIVDAIGAEGVSYSVAAGSIAALTQTDPEVVHMIADRLKNGLHIREALRYPNYWSQPSASNVQSLIHYVDVAMPRDQDVTARLRQAGSSSRRGQTSSAPSITAPTASVVKSPLASASVQAESTALSPKREYVQTSRALSGPAFAAVLGKLVEFGHEVDSHEVIPTFHCLDLTMQKDTSCKDPAQMRSSWLPDLMRSGFAPMDAKAIYDKLRVRGKVTVMVKIEEESVEWI</sequence>